<accession>A0A1F6CCT0</accession>
<feature type="binding site" evidence="6">
    <location>
        <begin position="30"/>
        <end position="32"/>
    </location>
    <ligand>
        <name>S-adenosyl-L-methionine</name>
        <dbReference type="ChEBI" id="CHEBI:59789"/>
    </ligand>
</feature>
<dbReference type="PANTHER" id="PTHR11265">
    <property type="entry name" value="S-ADENOSYL-METHYLTRANSFERASE MRAW"/>
    <property type="match status" value="1"/>
</dbReference>
<comment type="subcellular location">
    <subcellularLocation>
        <location evidence="6">Cytoplasm</location>
    </subcellularLocation>
</comment>
<dbReference type="Pfam" id="PF01795">
    <property type="entry name" value="Methyltransf_5"/>
    <property type="match status" value="1"/>
</dbReference>
<evidence type="ECO:0000256" key="3">
    <source>
        <dbReference type="ARBA" id="ARBA00022603"/>
    </source>
</evidence>
<evidence type="ECO:0000313" key="9">
    <source>
        <dbReference type="Proteomes" id="UP000178344"/>
    </source>
</evidence>
<evidence type="ECO:0000256" key="5">
    <source>
        <dbReference type="ARBA" id="ARBA00022691"/>
    </source>
</evidence>
<dbReference type="HAMAP" id="MF_01007">
    <property type="entry name" value="16SrRNA_methyltr_H"/>
    <property type="match status" value="1"/>
</dbReference>
<dbReference type="SUPFAM" id="SSF81799">
    <property type="entry name" value="Putative methyltransferase TM0872, insert domain"/>
    <property type="match status" value="1"/>
</dbReference>
<dbReference type="GO" id="GO:0005737">
    <property type="term" value="C:cytoplasm"/>
    <property type="evidence" value="ECO:0007669"/>
    <property type="project" value="UniProtKB-SubCell"/>
</dbReference>
<feature type="binding site" evidence="6">
    <location>
        <position position="50"/>
    </location>
    <ligand>
        <name>S-adenosyl-L-methionine</name>
        <dbReference type="ChEBI" id="CHEBI:59789"/>
    </ligand>
</feature>
<dbReference type="GO" id="GO:0071424">
    <property type="term" value="F:rRNA (cytosine-N4-)-methyltransferase activity"/>
    <property type="evidence" value="ECO:0007669"/>
    <property type="project" value="UniProtKB-UniRule"/>
</dbReference>
<evidence type="ECO:0000256" key="4">
    <source>
        <dbReference type="ARBA" id="ARBA00022679"/>
    </source>
</evidence>
<dbReference type="AlphaFoldDB" id="A0A1F6CCT0"/>
<dbReference type="SUPFAM" id="SSF53335">
    <property type="entry name" value="S-adenosyl-L-methionine-dependent methyltransferases"/>
    <property type="match status" value="1"/>
</dbReference>
<dbReference type="GO" id="GO:0070475">
    <property type="term" value="P:rRNA base methylation"/>
    <property type="evidence" value="ECO:0007669"/>
    <property type="project" value="UniProtKB-UniRule"/>
</dbReference>
<keyword evidence="6" id="KW-0963">Cytoplasm</keyword>
<evidence type="ECO:0000256" key="7">
    <source>
        <dbReference type="SAM" id="MobiDB-lite"/>
    </source>
</evidence>
<dbReference type="EMBL" id="MFKQ01000033">
    <property type="protein sequence ID" value="OGG46979.1"/>
    <property type="molecule type" value="Genomic_DNA"/>
</dbReference>
<proteinExistence type="inferred from homology"/>
<keyword evidence="5 6" id="KW-0949">S-adenosyl-L-methionine</keyword>
<keyword evidence="4 6" id="KW-0808">Transferase</keyword>
<comment type="catalytic activity">
    <reaction evidence="6">
        <text>cytidine(1402) in 16S rRNA + S-adenosyl-L-methionine = N(4)-methylcytidine(1402) in 16S rRNA + S-adenosyl-L-homocysteine + H(+)</text>
        <dbReference type="Rhea" id="RHEA:42928"/>
        <dbReference type="Rhea" id="RHEA-COMP:10286"/>
        <dbReference type="Rhea" id="RHEA-COMP:10287"/>
        <dbReference type="ChEBI" id="CHEBI:15378"/>
        <dbReference type="ChEBI" id="CHEBI:57856"/>
        <dbReference type="ChEBI" id="CHEBI:59789"/>
        <dbReference type="ChEBI" id="CHEBI:74506"/>
        <dbReference type="ChEBI" id="CHEBI:82748"/>
        <dbReference type="EC" id="2.1.1.199"/>
    </reaction>
</comment>
<evidence type="ECO:0000256" key="1">
    <source>
        <dbReference type="ARBA" id="ARBA00010396"/>
    </source>
</evidence>
<comment type="function">
    <text evidence="6">Specifically methylates the N4 position of cytidine in position 1402 (C1402) of 16S rRNA.</text>
</comment>
<feature type="binding site" evidence="6">
    <location>
        <position position="98"/>
    </location>
    <ligand>
        <name>S-adenosyl-L-methionine</name>
        <dbReference type="ChEBI" id="CHEBI:59789"/>
    </ligand>
</feature>
<protein>
    <recommendedName>
        <fullName evidence="6">Ribosomal RNA small subunit methyltransferase H</fullName>
        <ecNumber evidence="6">2.1.1.199</ecNumber>
    </recommendedName>
    <alternativeName>
        <fullName evidence="6">16S rRNA m(4)C1402 methyltransferase</fullName>
    </alternativeName>
    <alternativeName>
        <fullName evidence="6">rRNA (cytosine-N(4)-)-methyltransferase RsmH</fullName>
    </alternativeName>
</protein>
<dbReference type="InterPro" id="IPR029063">
    <property type="entry name" value="SAM-dependent_MTases_sf"/>
</dbReference>
<dbReference type="InterPro" id="IPR023397">
    <property type="entry name" value="SAM-dep_MeTrfase_MraW_recog"/>
</dbReference>
<evidence type="ECO:0000256" key="6">
    <source>
        <dbReference type="HAMAP-Rule" id="MF_01007"/>
    </source>
</evidence>
<dbReference type="InterPro" id="IPR002903">
    <property type="entry name" value="RsmH"/>
</dbReference>
<dbReference type="NCBIfam" id="TIGR00006">
    <property type="entry name" value="16S rRNA (cytosine(1402)-N(4))-methyltransferase RsmH"/>
    <property type="match status" value="1"/>
</dbReference>
<keyword evidence="3 6" id="KW-0489">Methyltransferase</keyword>
<dbReference type="PANTHER" id="PTHR11265:SF0">
    <property type="entry name" value="12S RRNA N4-METHYLCYTIDINE METHYLTRANSFERASE"/>
    <property type="match status" value="1"/>
</dbReference>
<organism evidence="8 9">
    <name type="scientific">Candidatus Kaiserbacteria bacterium RIFCSPHIGHO2_01_FULL_49_13</name>
    <dbReference type="NCBI Taxonomy" id="1798477"/>
    <lineage>
        <taxon>Bacteria</taxon>
        <taxon>Candidatus Kaiseribacteriota</taxon>
    </lineage>
</organism>
<dbReference type="EC" id="2.1.1.199" evidence="6"/>
<feature type="region of interest" description="Disordered" evidence="7">
    <location>
        <begin position="268"/>
        <end position="291"/>
    </location>
</feature>
<keyword evidence="2 6" id="KW-0698">rRNA processing</keyword>
<name>A0A1F6CCT0_9BACT</name>
<evidence type="ECO:0000313" key="8">
    <source>
        <dbReference type="EMBL" id="OGG46979.1"/>
    </source>
</evidence>
<gene>
    <name evidence="6" type="primary">rsmH</name>
    <name evidence="8" type="ORF">A2671_00340</name>
</gene>
<comment type="similarity">
    <text evidence="1 6">Belongs to the methyltransferase superfamily. RsmH family.</text>
</comment>
<feature type="binding site" evidence="6">
    <location>
        <position position="105"/>
    </location>
    <ligand>
        <name>S-adenosyl-L-methionine</name>
        <dbReference type="ChEBI" id="CHEBI:59789"/>
    </ligand>
</feature>
<feature type="binding site" evidence="6">
    <location>
        <position position="77"/>
    </location>
    <ligand>
        <name>S-adenosyl-L-methionine</name>
        <dbReference type="ChEBI" id="CHEBI:59789"/>
    </ligand>
</feature>
<dbReference type="Proteomes" id="UP000178344">
    <property type="component" value="Unassembled WGS sequence"/>
</dbReference>
<dbReference type="Gene3D" id="1.10.150.170">
    <property type="entry name" value="Putative methyltransferase TM0872, insert domain"/>
    <property type="match status" value="1"/>
</dbReference>
<dbReference type="Gene3D" id="3.40.50.150">
    <property type="entry name" value="Vaccinia Virus protein VP39"/>
    <property type="match status" value="1"/>
</dbReference>
<comment type="caution">
    <text evidence="8">The sequence shown here is derived from an EMBL/GenBank/DDBJ whole genome shotgun (WGS) entry which is preliminary data.</text>
</comment>
<dbReference type="PIRSF" id="PIRSF004486">
    <property type="entry name" value="MraW"/>
    <property type="match status" value="1"/>
</dbReference>
<evidence type="ECO:0000256" key="2">
    <source>
        <dbReference type="ARBA" id="ARBA00022552"/>
    </source>
</evidence>
<reference evidence="8 9" key="1">
    <citation type="journal article" date="2016" name="Nat. Commun.">
        <title>Thousands of microbial genomes shed light on interconnected biogeochemical processes in an aquifer system.</title>
        <authorList>
            <person name="Anantharaman K."/>
            <person name="Brown C.T."/>
            <person name="Hug L.A."/>
            <person name="Sharon I."/>
            <person name="Castelle C.J."/>
            <person name="Probst A.J."/>
            <person name="Thomas B.C."/>
            <person name="Singh A."/>
            <person name="Wilkins M.J."/>
            <person name="Karaoz U."/>
            <person name="Brodie E.L."/>
            <person name="Williams K.H."/>
            <person name="Hubbard S.S."/>
            <person name="Banfield J.F."/>
        </authorList>
    </citation>
    <scope>NUCLEOTIDE SEQUENCE [LARGE SCALE GENOMIC DNA]</scope>
</reference>
<sequence>MHRSVFLKELVDGLSLESGDTVVDATINGGGHAEEAGARIGPTGTLVGIDLDRAALEAAKERLQMIPCKKIFEEENFRNLESVLAKHGIKEVDAVMFDLGLSSNQLEHSGRGFSFMRDEPLQMTFSASPERTAADLVNQESEEEIARTLFELGEERNSRRIARAIVDARKKERILSSARLAAIIEKAAPRRGRIHPATKTFQALRIAVNDELRNVREGLQAAHRVLGPKGRIGVITFHSLEDRIVKQFFKTLEGEGEGKILTKKPIMPTRTESQENPKARSAKLRFFENRS</sequence>